<evidence type="ECO:0000256" key="5">
    <source>
        <dbReference type="ARBA" id="ARBA00022989"/>
    </source>
</evidence>
<evidence type="ECO:0000256" key="2">
    <source>
        <dbReference type="ARBA" id="ARBA00008488"/>
    </source>
</evidence>
<feature type="binding site" evidence="7">
    <location>
        <position position="193"/>
    </location>
    <ligand>
        <name>Zn(2+)</name>
        <dbReference type="ChEBI" id="CHEBI:29105"/>
    </ligand>
</feature>
<dbReference type="GO" id="GO:0005886">
    <property type="term" value="C:plasma membrane"/>
    <property type="evidence" value="ECO:0007669"/>
    <property type="project" value="UniProtKB-SubCell"/>
</dbReference>
<dbReference type="AlphaFoldDB" id="A0AAE3VBI0"/>
<evidence type="ECO:0000313" key="9">
    <source>
        <dbReference type="EMBL" id="MDQ0153135.1"/>
    </source>
</evidence>
<sequence length="215" mass="23875">MNFKIKDPGSFLTHFIAMLLSITGLAPLLYRVAQHPGRGKLEVFLIFSVSFILLYGASSAYHFFDISPRVNRVLKKLDHMMIFVMIAGSYTPVCLVALGNRTGWLMLLAVCGISLLGMLMNLLWIGCPRWVSSVIYIALGWVCAFSLTELVRVLTTAEFILLLSGGIIYTIGGIIYALKLPLLGGRFRYFGNHELFHVFVMAGSACHYGMMLLLA</sequence>
<feature type="transmembrane region" description="Helical" evidence="8">
    <location>
        <begin position="159"/>
        <end position="183"/>
    </location>
</feature>
<feature type="transmembrane region" description="Helical" evidence="8">
    <location>
        <begin position="105"/>
        <end position="124"/>
    </location>
</feature>
<dbReference type="EMBL" id="JAUSTO010000012">
    <property type="protein sequence ID" value="MDQ0153135.1"/>
    <property type="molecule type" value="Genomic_DNA"/>
</dbReference>
<evidence type="ECO:0000256" key="4">
    <source>
        <dbReference type="ARBA" id="ARBA00022692"/>
    </source>
</evidence>
<keyword evidence="5 8" id="KW-1133">Transmembrane helix</keyword>
<evidence type="ECO:0000313" key="10">
    <source>
        <dbReference type="Proteomes" id="UP001241537"/>
    </source>
</evidence>
<evidence type="ECO:0000256" key="7">
    <source>
        <dbReference type="PIRSR" id="PIRSR604254-1"/>
    </source>
</evidence>
<feature type="transmembrane region" description="Helical" evidence="8">
    <location>
        <begin position="130"/>
        <end position="147"/>
    </location>
</feature>
<dbReference type="Proteomes" id="UP001241537">
    <property type="component" value="Unassembled WGS sequence"/>
</dbReference>
<evidence type="ECO:0000256" key="3">
    <source>
        <dbReference type="ARBA" id="ARBA00022475"/>
    </source>
</evidence>
<accession>A0AAE3VBI0</accession>
<dbReference type="GO" id="GO:0046872">
    <property type="term" value="F:metal ion binding"/>
    <property type="evidence" value="ECO:0007669"/>
    <property type="project" value="UniProtKB-KW"/>
</dbReference>
<keyword evidence="6 8" id="KW-0472">Membrane</keyword>
<keyword evidence="7" id="KW-0479">Metal-binding</keyword>
<evidence type="ECO:0000256" key="8">
    <source>
        <dbReference type="SAM" id="Phobius"/>
    </source>
</evidence>
<reference evidence="9" key="1">
    <citation type="submission" date="2023-07" db="EMBL/GenBank/DDBJ databases">
        <title>Genomic Encyclopedia of Type Strains, Phase IV (KMG-IV): sequencing the most valuable type-strain genomes for metagenomic binning, comparative biology and taxonomic classification.</title>
        <authorList>
            <person name="Goeker M."/>
        </authorList>
    </citation>
    <scope>NUCLEOTIDE SEQUENCE</scope>
    <source>
        <strain evidence="9">DSM 19659</strain>
    </source>
</reference>
<feature type="transmembrane region" description="Helical" evidence="8">
    <location>
        <begin position="79"/>
        <end position="98"/>
    </location>
</feature>
<dbReference type="InterPro" id="IPR005744">
    <property type="entry name" value="Hy-lIII"/>
</dbReference>
<feature type="transmembrane region" description="Helical" evidence="8">
    <location>
        <begin position="195"/>
        <end position="214"/>
    </location>
</feature>
<comment type="subcellular location">
    <subcellularLocation>
        <location evidence="1">Cell membrane</location>
        <topology evidence="1">Multi-pass membrane protein</topology>
    </subcellularLocation>
</comment>
<keyword evidence="3" id="KW-1003">Cell membrane</keyword>
<keyword evidence="10" id="KW-1185">Reference proteome</keyword>
<comment type="caution">
    <text evidence="9">The sequence shown here is derived from an EMBL/GenBank/DDBJ whole genome shotgun (WGS) entry which is preliminary data.</text>
</comment>
<proteinExistence type="inferred from homology"/>
<gene>
    <name evidence="9" type="ORF">J2S20_001844</name>
</gene>
<evidence type="ECO:0000256" key="6">
    <source>
        <dbReference type="ARBA" id="ARBA00023136"/>
    </source>
</evidence>
<feature type="transmembrane region" description="Helical" evidence="8">
    <location>
        <begin position="12"/>
        <end position="32"/>
    </location>
</feature>
<dbReference type="PANTHER" id="PTHR20855">
    <property type="entry name" value="ADIPOR/PROGESTIN RECEPTOR-RELATED"/>
    <property type="match status" value="1"/>
</dbReference>
<dbReference type="GO" id="GO:0140911">
    <property type="term" value="F:pore-forming activity"/>
    <property type="evidence" value="ECO:0007669"/>
    <property type="project" value="InterPro"/>
</dbReference>
<organism evidence="9 10">
    <name type="scientific">Moryella indoligenes</name>
    <dbReference type="NCBI Taxonomy" id="371674"/>
    <lineage>
        <taxon>Bacteria</taxon>
        <taxon>Bacillati</taxon>
        <taxon>Bacillota</taxon>
        <taxon>Clostridia</taxon>
        <taxon>Lachnospirales</taxon>
        <taxon>Lachnospiraceae</taxon>
        <taxon>Moryella</taxon>
    </lineage>
</organism>
<feature type="binding site" evidence="7">
    <location>
        <position position="62"/>
    </location>
    <ligand>
        <name>Zn(2+)</name>
        <dbReference type="ChEBI" id="CHEBI:29105"/>
    </ligand>
</feature>
<feature type="binding site" evidence="7">
    <location>
        <position position="197"/>
    </location>
    <ligand>
        <name>Zn(2+)</name>
        <dbReference type="ChEBI" id="CHEBI:29105"/>
    </ligand>
</feature>
<dbReference type="PANTHER" id="PTHR20855:SF3">
    <property type="entry name" value="LD03007P"/>
    <property type="match status" value="1"/>
</dbReference>
<evidence type="ECO:0000256" key="1">
    <source>
        <dbReference type="ARBA" id="ARBA00004651"/>
    </source>
</evidence>
<name>A0AAE3VBI0_9FIRM</name>
<feature type="transmembrane region" description="Helical" evidence="8">
    <location>
        <begin position="44"/>
        <end position="64"/>
    </location>
</feature>
<dbReference type="NCBIfam" id="TIGR01065">
    <property type="entry name" value="hlyIII"/>
    <property type="match status" value="1"/>
</dbReference>
<comment type="similarity">
    <text evidence="2">Belongs to the UPF0073 (Hly-III) family.</text>
</comment>
<dbReference type="Pfam" id="PF03006">
    <property type="entry name" value="HlyIII"/>
    <property type="match status" value="1"/>
</dbReference>
<keyword evidence="7" id="KW-0862">Zinc</keyword>
<dbReference type="InterPro" id="IPR004254">
    <property type="entry name" value="AdipoR/HlyIII-related"/>
</dbReference>
<protein>
    <submittedName>
        <fullName evidence="9">Hemolysin III</fullName>
    </submittedName>
</protein>
<keyword evidence="4 8" id="KW-0812">Transmembrane</keyword>
<dbReference type="RefSeq" id="WP_307255132.1">
    <property type="nucleotide sequence ID" value="NZ_JAUSTO010000012.1"/>
</dbReference>